<gene>
    <name evidence="1" type="ORF">GRF63_09715</name>
</gene>
<organism evidence="1 2">
    <name type="scientific">Aurantiacibacter rhizosphaerae</name>
    <dbReference type="NCBI Taxonomy" id="2691582"/>
    <lineage>
        <taxon>Bacteria</taxon>
        <taxon>Pseudomonadati</taxon>
        <taxon>Pseudomonadota</taxon>
        <taxon>Alphaproteobacteria</taxon>
        <taxon>Sphingomonadales</taxon>
        <taxon>Erythrobacteraceae</taxon>
        <taxon>Aurantiacibacter</taxon>
    </lineage>
</organism>
<keyword evidence="2" id="KW-1185">Reference proteome</keyword>
<dbReference type="AlphaFoldDB" id="A0A844XEA7"/>
<reference evidence="1 2" key="2">
    <citation type="submission" date="2020-02" db="EMBL/GenBank/DDBJ databases">
        <title>Erythrobacter dongmakensis sp. nov., isolated from a tidal mudflat.</title>
        <authorList>
            <person name="Kim I.S."/>
        </authorList>
    </citation>
    <scope>NUCLEOTIDE SEQUENCE [LARGE SCALE GENOMIC DNA]</scope>
    <source>
        <strain evidence="1 2">GH3-10</strain>
    </source>
</reference>
<evidence type="ECO:0008006" key="3">
    <source>
        <dbReference type="Google" id="ProtNLM"/>
    </source>
</evidence>
<dbReference type="EMBL" id="WUBR01000002">
    <property type="protein sequence ID" value="MWV28180.1"/>
    <property type="molecule type" value="Genomic_DNA"/>
</dbReference>
<reference evidence="1 2" key="1">
    <citation type="submission" date="2019-12" db="EMBL/GenBank/DDBJ databases">
        <authorList>
            <person name="Lee S.D."/>
        </authorList>
    </citation>
    <scope>NUCLEOTIDE SEQUENCE [LARGE SCALE GENOMIC DNA]</scope>
    <source>
        <strain evidence="1 2">GH3-10</strain>
    </source>
</reference>
<evidence type="ECO:0000313" key="1">
    <source>
        <dbReference type="EMBL" id="MWV28180.1"/>
    </source>
</evidence>
<protein>
    <recommendedName>
        <fullName evidence="3">OmpA-like domain-containing protein</fullName>
    </recommendedName>
</protein>
<sequence>MTVAVPASAQEYLNFVACPVAQDTGERSDVCFFVRHNGERYGVSIPPDWGRPQLGHKLLVEGNVSDEGQECGGVKIEGRASVLPELSLECDEIAPATPEIIALKLGRRPDITEEQRAMILADPSTSLQIMRLRALPVPEVALGQTETIYFPFERDRASGPDAMVMLELARLAEATPGVQISVRAFRGANLLDNGEVLVEREEMARQRGEKIVGILEGLGAPEGSIHLEVFSEAPEPTGRNDWQSRRAELLVSAPR</sequence>
<evidence type="ECO:0000313" key="2">
    <source>
        <dbReference type="Proteomes" id="UP000461409"/>
    </source>
</evidence>
<accession>A0A844XEA7</accession>
<proteinExistence type="predicted"/>
<comment type="caution">
    <text evidence="1">The sequence shown here is derived from an EMBL/GenBank/DDBJ whole genome shotgun (WGS) entry which is preliminary data.</text>
</comment>
<dbReference type="Proteomes" id="UP000461409">
    <property type="component" value="Unassembled WGS sequence"/>
</dbReference>
<dbReference type="RefSeq" id="WP_160485803.1">
    <property type="nucleotide sequence ID" value="NZ_WUBR01000002.1"/>
</dbReference>
<name>A0A844XEA7_9SPHN</name>